<dbReference type="GO" id="GO:0006354">
    <property type="term" value="P:DNA-templated transcription elongation"/>
    <property type="evidence" value="ECO:0007669"/>
    <property type="project" value="TreeGrafter"/>
</dbReference>
<dbReference type="OrthoDB" id="192847at2"/>
<keyword evidence="4" id="KW-1185">Reference proteome</keyword>
<dbReference type="PANTHER" id="PTHR30437:SF5">
    <property type="entry name" value="REGULATOR OF NUCLEOSIDE DIPHOSPHATE KINASE"/>
    <property type="match status" value="1"/>
</dbReference>
<evidence type="ECO:0000259" key="1">
    <source>
        <dbReference type="Pfam" id="PF01272"/>
    </source>
</evidence>
<accession>A0A1H7SJB1</accession>
<dbReference type="Proteomes" id="UP000199664">
    <property type="component" value="Unassembled WGS sequence"/>
</dbReference>
<reference evidence="4" key="1">
    <citation type="submission" date="2016-10" db="EMBL/GenBank/DDBJ databases">
        <authorList>
            <person name="Varghese N."/>
            <person name="Submissions S."/>
        </authorList>
    </citation>
    <scope>NUCLEOTIDE SEQUENCE [LARGE SCALE GENOMIC DNA]</scope>
    <source>
        <strain evidence="4">LMG 26383,CCUG 61248,R- 45681</strain>
    </source>
</reference>
<dbReference type="GO" id="GO:0016301">
    <property type="term" value="F:kinase activity"/>
    <property type="evidence" value="ECO:0007669"/>
    <property type="project" value="UniProtKB-KW"/>
</dbReference>
<sequence length="139" mass="14934">MTQPSQKTHRKPKIIVGEIDHERLTGLATTALDRIPEVAEELLAEMDRAKVVAPAKLPADVVRMGSFVTFDSDSAQHRRVQLVYPGEADIEQGRISVMTPIGAALIGLAAGQSIAWTARDGKKHVLTVTAVEQPAMAAT</sequence>
<dbReference type="InterPro" id="IPR036953">
    <property type="entry name" value="GreA/GreB_C_sf"/>
</dbReference>
<dbReference type="InterPro" id="IPR001437">
    <property type="entry name" value="Tscrpt_elong_fac_GreA/B_C"/>
</dbReference>
<evidence type="ECO:0000259" key="2">
    <source>
        <dbReference type="Pfam" id="PF14760"/>
    </source>
</evidence>
<dbReference type="Pfam" id="PF01272">
    <property type="entry name" value="GreA_GreB"/>
    <property type="match status" value="1"/>
</dbReference>
<dbReference type="SUPFAM" id="SSF54534">
    <property type="entry name" value="FKBP-like"/>
    <property type="match status" value="1"/>
</dbReference>
<dbReference type="STRING" id="1036779.SAMN04515666_10583"/>
<organism evidence="3 4">
    <name type="scientific">Bosea lupini</name>
    <dbReference type="NCBI Taxonomy" id="1036779"/>
    <lineage>
        <taxon>Bacteria</taxon>
        <taxon>Pseudomonadati</taxon>
        <taxon>Pseudomonadota</taxon>
        <taxon>Alphaproteobacteria</taxon>
        <taxon>Hyphomicrobiales</taxon>
        <taxon>Boseaceae</taxon>
        <taxon>Bosea</taxon>
    </lineage>
</organism>
<keyword evidence="3" id="KW-0418">Kinase</keyword>
<dbReference type="RefSeq" id="WP_091836249.1">
    <property type="nucleotide sequence ID" value="NZ_FOAN01000005.1"/>
</dbReference>
<keyword evidence="3" id="KW-0808">Transferase</keyword>
<dbReference type="PANTHER" id="PTHR30437">
    <property type="entry name" value="TRANSCRIPTION ELONGATION FACTOR GREA"/>
    <property type="match status" value="1"/>
</dbReference>
<dbReference type="GO" id="GO:0070063">
    <property type="term" value="F:RNA polymerase binding"/>
    <property type="evidence" value="ECO:0007669"/>
    <property type="project" value="InterPro"/>
</dbReference>
<dbReference type="GO" id="GO:0003677">
    <property type="term" value="F:DNA binding"/>
    <property type="evidence" value="ECO:0007669"/>
    <property type="project" value="InterPro"/>
</dbReference>
<dbReference type="InterPro" id="IPR029462">
    <property type="entry name" value="Rnk_N"/>
</dbReference>
<proteinExistence type="predicted"/>
<evidence type="ECO:0000313" key="3">
    <source>
        <dbReference type="EMBL" id="SEL72489.1"/>
    </source>
</evidence>
<dbReference type="InterPro" id="IPR023459">
    <property type="entry name" value="Tscrpt_elong_fac_GreA/B_fam"/>
</dbReference>
<dbReference type="GO" id="GO:0032784">
    <property type="term" value="P:regulation of DNA-templated transcription elongation"/>
    <property type="evidence" value="ECO:0007669"/>
    <property type="project" value="InterPro"/>
</dbReference>
<dbReference type="AlphaFoldDB" id="A0A1H7SJB1"/>
<name>A0A1H7SJB1_9HYPH</name>
<protein>
    <submittedName>
        <fullName evidence="3">Regulator of nucleoside diphosphate kinase</fullName>
    </submittedName>
</protein>
<gene>
    <name evidence="3" type="ORF">SAMN04515666_10583</name>
</gene>
<evidence type="ECO:0000313" key="4">
    <source>
        <dbReference type="Proteomes" id="UP000199664"/>
    </source>
</evidence>
<dbReference type="Pfam" id="PF14760">
    <property type="entry name" value="Rnk_N"/>
    <property type="match status" value="1"/>
</dbReference>
<dbReference type="NCBIfam" id="NF004396">
    <property type="entry name" value="PRK05753.1"/>
    <property type="match status" value="1"/>
</dbReference>
<dbReference type="Gene3D" id="3.10.50.30">
    <property type="entry name" value="Transcription elongation factor, GreA/GreB, C-terminal domain"/>
    <property type="match status" value="1"/>
</dbReference>
<dbReference type="Gene3D" id="1.10.286.20">
    <property type="match status" value="1"/>
</dbReference>
<feature type="domain" description="Regulator of nucleoside diphosphate kinase N-terminal" evidence="2">
    <location>
        <begin position="12"/>
        <end position="52"/>
    </location>
</feature>
<dbReference type="EMBL" id="FOAN01000005">
    <property type="protein sequence ID" value="SEL72489.1"/>
    <property type="molecule type" value="Genomic_DNA"/>
</dbReference>
<feature type="domain" description="Transcription elongation factor GreA/GreB C-terminal" evidence="1">
    <location>
        <begin position="58"/>
        <end position="132"/>
    </location>
</feature>